<feature type="domain" description="Bacterial type II secretion system protein E" evidence="6">
    <location>
        <begin position="387"/>
        <end position="401"/>
    </location>
</feature>
<evidence type="ECO:0000256" key="2">
    <source>
        <dbReference type="ARBA" id="ARBA00006611"/>
    </source>
</evidence>
<dbReference type="AlphaFoldDB" id="A0A060UJK1"/>
<dbReference type="NCBIfam" id="TIGR02538">
    <property type="entry name" value="type_IV_pilB"/>
    <property type="match status" value="1"/>
</dbReference>
<reference evidence="7" key="2">
    <citation type="submission" date="2014-07" db="EMBL/GenBank/DDBJ databases">
        <title>Initial genome analysis of the psychrotolerant acidophile Acidithiobacillus ferrivorans CF27: insights into iron and sulfur oxidation pathways and into biofilm formation.</title>
        <authorList>
            <person name="Talla E."/>
            <person name="Hedrich S."/>
            <person name="Mangenot S."/>
            <person name="Ji B."/>
            <person name="Johnson D.B."/>
            <person name="Barbe V."/>
            <person name="Bonnefoy V."/>
        </authorList>
    </citation>
    <scope>NUCLEOTIDE SEQUENCE [LARGE SCALE GENOMIC DNA]</scope>
    <source>
        <strain evidence="7">CF27</strain>
    </source>
</reference>
<dbReference type="PANTHER" id="PTHR30258:SF1">
    <property type="entry name" value="PROTEIN TRANSPORT PROTEIN HOFB HOMOLOG"/>
    <property type="match status" value="1"/>
</dbReference>
<evidence type="ECO:0000313" key="9">
    <source>
        <dbReference type="Proteomes" id="UP000193925"/>
    </source>
</evidence>
<gene>
    <name evidence="7" type="primary">pilB</name>
    <name evidence="8" type="synonym">tapB</name>
    <name evidence="7" type="ORF">AFERRI_100125</name>
    <name evidence="8" type="ORF">AFERRI_50095</name>
</gene>
<protein>
    <submittedName>
        <fullName evidence="7">Type 4 fimbrial assembly protein pilB</fullName>
    </submittedName>
    <submittedName>
        <fullName evidence="8">Type IV pilus assembly protein TapB</fullName>
    </submittedName>
</protein>
<dbReference type="EMBL" id="CCCS020000002">
    <property type="protein sequence ID" value="CDQ08690.1"/>
    <property type="molecule type" value="Genomic_DNA"/>
</dbReference>
<dbReference type="PANTHER" id="PTHR30258">
    <property type="entry name" value="TYPE II SECRETION SYSTEM PROTEIN GSPE-RELATED"/>
    <property type="match status" value="1"/>
</dbReference>
<dbReference type="GO" id="GO:0005524">
    <property type="term" value="F:ATP binding"/>
    <property type="evidence" value="ECO:0007669"/>
    <property type="project" value="UniProtKB-KW"/>
</dbReference>
<dbReference type="Proteomes" id="UP000193925">
    <property type="component" value="Chromosome AFERRI"/>
</dbReference>
<dbReference type="FunFam" id="3.40.50.300:FF:000398">
    <property type="entry name" value="Type IV pilus assembly ATPase PilB"/>
    <property type="match status" value="1"/>
</dbReference>
<dbReference type="RefSeq" id="WP_035190769.1">
    <property type="nucleotide sequence ID" value="NZ_CCCS020000002.1"/>
</dbReference>
<sequence length="569" mass="62639">MATNPAHIALTPVLRALVSNGLSDEAQLQSLAADPARGKMPLLFYAVEKGAVPATVLMAHLSARYNMPMLDLDAVMINELLIRKLDKGLMTRYLVLPLSKHGDTLYLAMADPTDFKAVEDVKFNTGLQVLPILVEANKLVKAVNAATNSMQGGIDAVFMDKPRDEEEQEEFDLAQDNDGNVEDAPVVRFARQLLLDAIQRGVSDIHLEPYEKDFRVRYRLDGVLQDVLHPPVALRDGVTSRLKILCRLDISERRLPQDGRLRVRVPPARVIDFRVSFLPTSFGETIVLRLLDPASSKVPIEQLGFLPDQRKAFEVAIHRPYGMILVTGPTGSGKTTTLYTALNILNTGDCNISTAEDPVEIPVYGINQVNINERIGLSFAAALRSFLRQDPDIIMVGEVRDLETAETAIKAAQTGHLVLATLHTNDAPQSLTRLENMGIPTYNIAGGVHLVMAQRLARKLCPHCKKPLRIPESVLIEAGFAPEDLQGWRPLGAAGCDQCNNTGYKGRMGLYQVMPVSDAMREIIMRGGTSIDLARQAAQEGVLTMRQNGLRRIKEGITSLEEVLRVTNL</sequence>
<dbReference type="Pfam" id="PF05157">
    <property type="entry name" value="MshEN"/>
    <property type="match status" value="1"/>
</dbReference>
<dbReference type="Gene3D" id="3.30.450.90">
    <property type="match status" value="1"/>
</dbReference>
<evidence type="ECO:0000256" key="4">
    <source>
        <dbReference type="ARBA" id="ARBA00022741"/>
    </source>
</evidence>
<dbReference type="PROSITE" id="PS00662">
    <property type="entry name" value="T2SP_E"/>
    <property type="match status" value="1"/>
</dbReference>
<keyword evidence="3" id="KW-0963">Cytoplasm</keyword>
<reference evidence="8 9" key="3">
    <citation type="submission" date="2017-03" db="EMBL/GenBank/DDBJ databases">
        <authorList>
            <person name="Regsiter A."/>
            <person name="William W."/>
        </authorList>
    </citation>
    <scope>NUCLEOTIDE SEQUENCE [LARGE SCALE GENOMIC DNA]</scope>
    <source>
        <strain evidence="8">PRJEB5721</strain>
    </source>
</reference>
<dbReference type="InterPro" id="IPR007831">
    <property type="entry name" value="T2SS_GspE_N"/>
</dbReference>
<evidence type="ECO:0000256" key="1">
    <source>
        <dbReference type="ARBA" id="ARBA00004496"/>
    </source>
</evidence>
<evidence type="ECO:0000256" key="5">
    <source>
        <dbReference type="ARBA" id="ARBA00022840"/>
    </source>
</evidence>
<dbReference type="GO" id="GO:0016887">
    <property type="term" value="F:ATP hydrolysis activity"/>
    <property type="evidence" value="ECO:0007669"/>
    <property type="project" value="InterPro"/>
</dbReference>
<reference evidence="7" key="1">
    <citation type="submission" date="2014-03" db="EMBL/GenBank/DDBJ databases">
        <authorList>
            <person name="Genoscope - CEA"/>
        </authorList>
    </citation>
    <scope>NUCLEOTIDE SEQUENCE [LARGE SCALE GENOMIC DNA]</scope>
    <source>
        <strain evidence="7">CF27</strain>
    </source>
</reference>
<dbReference type="SUPFAM" id="SSF160246">
    <property type="entry name" value="EspE N-terminal domain-like"/>
    <property type="match status" value="1"/>
</dbReference>
<dbReference type="Gene3D" id="3.40.50.300">
    <property type="entry name" value="P-loop containing nucleotide triphosphate hydrolases"/>
    <property type="match status" value="1"/>
</dbReference>
<comment type="similarity">
    <text evidence="2">Belongs to the GSP E family.</text>
</comment>
<dbReference type="InterPro" id="IPR027417">
    <property type="entry name" value="P-loop_NTPase"/>
</dbReference>
<organism evidence="7">
    <name type="scientific">Acidithiobacillus ferrivorans</name>
    <dbReference type="NCBI Taxonomy" id="160808"/>
    <lineage>
        <taxon>Bacteria</taxon>
        <taxon>Pseudomonadati</taxon>
        <taxon>Pseudomonadota</taxon>
        <taxon>Acidithiobacillia</taxon>
        <taxon>Acidithiobacillales</taxon>
        <taxon>Acidithiobacillaceae</taxon>
        <taxon>Acidithiobacillus</taxon>
    </lineage>
</organism>
<proteinExistence type="inferred from homology"/>
<keyword evidence="5" id="KW-0067">ATP-binding</keyword>
<dbReference type="GO" id="GO:0009297">
    <property type="term" value="P:pilus assembly"/>
    <property type="evidence" value="ECO:0007669"/>
    <property type="project" value="InterPro"/>
</dbReference>
<keyword evidence="9" id="KW-1185">Reference proteome</keyword>
<comment type="subcellular location">
    <subcellularLocation>
        <location evidence="1">Cytoplasm</location>
    </subcellularLocation>
</comment>
<dbReference type="InterPro" id="IPR037257">
    <property type="entry name" value="T2SS_E_N_sf"/>
</dbReference>
<dbReference type="Gene3D" id="3.30.300.160">
    <property type="entry name" value="Type II secretion system, protein E, N-terminal domain"/>
    <property type="match status" value="1"/>
</dbReference>
<evidence type="ECO:0000256" key="3">
    <source>
        <dbReference type="ARBA" id="ARBA00022490"/>
    </source>
</evidence>
<dbReference type="InterPro" id="IPR013374">
    <property type="entry name" value="ATPase_typ4_pilus-assembl_PilB"/>
</dbReference>
<dbReference type="CDD" id="cd01129">
    <property type="entry name" value="PulE-GspE-like"/>
    <property type="match status" value="1"/>
</dbReference>
<dbReference type="EMBL" id="LT841305">
    <property type="protein sequence ID" value="SMH66894.1"/>
    <property type="molecule type" value="Genomic_DNA"/>
</dbReference>
<name>A0A060UJK1_9PROT</name>
<evidence type="ECO:0000313" key="7">
    <source>
        <dbReference type="EMBL" id="CDQ08690.1"/>
    </source>
</evidence>
<evidence type="ECO:0000313" key="8">
    <source>
        <dbReference type="EMBL" id="SMH66894.1"/>
    </source>
</evidence>
<evidence type="ECO:0000259" key="6">
    <source>
        <dbReference type="PROSITE" id="PS00662"/>
    </source>
</evidence>
<keyword evidence="4" id="KW-0547">Nucleotide-binding</keyword>
<accession>A0A060UJK1</accession>
<dbReference type="InterPro" id="IPR001482">
    <property type="entry name" value="T2SS/T4SS_dom"/>
</dbReference>
<dbReference type="InterPro" id="IPR003593">
    <property type="entry name" value="AAA+_ATPase"/>
</dbReference>
<dbReference type="SUPFAM" id="SSF52540">
    <property type="entry name" value="P-loop containing nucleoside triphosphate hydrolases"/>
    <property type="match status" value="1"/>
</dbReference>
<dbReference type="GO" id="GO:0005737">
    <property type="term" value="C:cytoplasm"/>
    <property type="evidence" value="ECO:0007669"/>
    <property type="project" value="UniProtKB-SubCell"/>
</dbReference>
<dbReference type="GO" id="GO:0005886">
    <property type="term" value="C:plasma membrane"/>
    <property type="evidence" value="ECO:0007669"/>
    <property type="project" value="TreeGrafter"/>
</dbReference>
<dbReference type="SMART" id="SM00382">
    <property type="entry name" value="AAA"/>
    <property type="match status" value="1"/>
</dbReference>
<dbReference type="Pfam" id="PF00437">
    <property type="entry name" value="T2SSE"/>
    <property type="match status" value="1"/>
</dbReference>